<evidence type="ECO:0000313" key="2">
    <source>
        <dbReference type="EMBL" id="GAA2475059.1"/>
    </source>
</evidence>
<sequence length="177" mass="18256">MTTMTTPVSPVCAACETPGAEWSALLGMPLCAACTTVATGTPDREPVRLGDILPVTAAALRASAPATPRASAPATPRASIPAPPRASAPVTPIASIPAPRPPRSGSVMTCRFCGARARWHRTVHGRWVAMEPGERPVAGVPRGERWYVAGDGTAVQLRGAVPSGTCRVSHFSVCAAR</sequence>
<comment type="caution">
    <text evidence="2">The sequence shown here is derived from an EMBL/GenBank/DDBJ whole genome shotgun (WGS) entry which is preliminary data.</text>
</comment>
<accession>A0ABN3L301</accession>
<dbReference type="EMBL" id="BAAASR010000001">
    <property type="protein sequence ID" value="GAA2475059.1"/>
    <property type="molecule type" value="Genomic_DNA"/>
</dbReference>
<gene>
    <name evidence="2" type="ORF">GCM10010393_01080</name>
</gene>
<evidence type="ECO:0008006" key="4">
    <source>
        <dbReference type="Google" id="ProtNLM"/>
    </source>
</evidence>
<dbReference type="Pfam" id="PF19561">
    <property type="entry name" value="DUF6083"/>
    <property type="match status" value="1"/>
</dbReference>
<organism evidence="2 3">
    <name type="scientific">Streptomyces gobitricini</name>
    <dbReference type="NCBI Taxonomy" id="68211"/>
    <lineage>
        <taxon>Bacteria</taxon>
        <taxon>Bacillati</taxon>
        <taxon>Actinomycetota</taxon>
        <taxon>Actinomycetes</taxon>
        <taxon>Kitasatosporales</taxon>
        <taxon>Streptomycetaceae</taxon>
        <taxon>Streptomyces</taxon>
    </lineage>
</organism>
<feature type="compositionally biased region" description="Low complexity" evidence="1">
    <location>
        <begin position="64"/>
        <end position="80"/>
    </location>
</feature>
<protein>
    <recommendedName>
        <fullName evidence="4">GATA-type domain-containing protein</fullName>
    </recommendedName>
</protein>
<reference evidence="2 3" key="1">
    <citation type="journal article" date="2019" name="Int. J. Syst. Evol. Microbiol.">
        <title>The Global Catalogue of Microorganisms (GCM) 10K type strain sequencing project: providing services to taxonomists for standard genome sequencing and annotation.</title>
        <authorList>
            <consortium name="The Broad Institute Genomics Platform"/>
            <consortium name="The Broad Institute Genome Sequencing Center for Infectious Disease"/>
            <person name="Wu L."/>
            <person name="Ma J."/>
        </authorList>
    </citation>
    <scope>NUCLEOTIDE SEQUENCE [LARGE SCALE GENOMIC DNA]</scope>
    <source>
        <strain evidence="2 3">JCM 5062</strain>
    </source>
</reference>
<feature type="compositionally biased region" description="Low complexity" evidence="1">
    <location>
        <begin position="87"/>
        <end position="97"/>
    </location>
</feature>
<name>A0ABN3L301_9ACTN</name>
<dbReference type="Proteomes" id="UP001499942">
    <property type="component" value="Unassembled WGS sequence"/>
</dbReference>
<feature type="region of interest" description="Disordered" evidence="1">
    <location>
        <begin position="64"/>
        <end position="102"/>
    </location>
</feature>
<evidence type="ECO:0000256" key="1">
    <source>
        <dbReference type="SAM" id="MobiDB-lite"/>
    </source>
</evidence>
<evidence type="ECO:0000313" key="3">
    <source>
        <dbReference type="Proteomes" id="UP001499942"/>
    </source>
</evidence>
<proteinExistence type="predicted"/>
<dbReference type="InterPro" id="IPR045729">
    <property type="entry name" value="DUF6083"/>
</dbReference>
<keyword evidence="3" id="KW-1185">Reference proteome</keyword>